<dbReference type="AlphaFoldDB" id="A0AAD8ZQZ6"/>
<gene>
    <name evidence="2" type="ORF">P4O66_003785</name>
</gene>
<feature type="region of interest" description="Disordered" evidence="1">
    <location>
        <begin position="1"/>
        <end position="20"/>
    </location>
</feature>
<proteinExistence type="predicted"/>
<organism evidence="2 3">
    <name type="scientific">Electrophorus voltai</name>
    <dbReference type="NCBI Taxonomy" id="2609070"/>
    <lineage>
        <taxon>Eukaryota</taxon>
        <taxon>Metazoa</taxon>
        <taxon>Chordata</taxon>
        <taxon>Craniata</taxon>
        <taxon>Vertebrata</taxon>
        <taxon>Euteleostomi</taxon>
        <taxon>Actinopterygii</taxon>
        <taxon>Neopterygii</taxon>
        <taxon>Teleostei</taxon>
        <taxon>Ostariophysi</taxon>
        <taxon>Gymnotiformes</taxon>
        <taxon>Gymnotoidei</taxon>
        <taxon>Gymnotidae</taxon>
        <taxon>Electrophorus</taxon>
    </lineage>
</organism>
<evidence type="ECO:0000256" key="1">
    <source>
        <dbReference type="SAM" id="MobiDB-lite"/>
    </source>
</evidence>
<name>A0AAD8ZQZ6_9TELE</name>
<sequence>MRPLGACQGRGRRPGDVERATPGHLSWTFAEICAMWIYGSASTEVTDVSKAEMTRMSNACQKVTVRAM</sequence>
<reference evidence="2" key="1">
    <citation type="submission" date="2023-03" db="EMBL/GenBank/DDBJ databases">
        <title>Electrophorus voltai genome.</title>
        <authorList>
            <person name="Bian C."/>
        </authorList>
    </citation>
    <scope>NUCLEOTIDE SEQUENCE</scope>
    <source>
        <strain evidence="2">CB-2022</strain>
        <tissue evidence="2">Muscle</tissue>
    </source>
</reference>
<evidence type="ECO:0000313" key="3">
    <source>
        <dbReference type="Proteomes" id="UP001239994"/>
    </source>
</evidence>
<protein>
    <submittedName>
        <fullName evidence="2">Uncharacterized protein</fullName>
    </submittedName>
</protein>
<keyword evidence="3" id="KW-1185">Reference proteome</keyword>
<accession>A0AAD8ZQZ6</accession>
<dbReference type="EMBL" id="JAROKS010000004">
    <property type="protein sequence ID" value="KAK1803833.1"/>
    <property type="molecule type" value="Genomic_DNA"/>
</dbReference>
<dbReference type="Proteomes" id="UP001239994">
    <property type="component" value="Unassembled WGS sequence"/>
</dbReference>
<evidence type="ECO:0000313" key="2">
    <source>
        <dbReference type="EMBL" id="KAK1803833.1"/>
    </source>
</evidence>
<comment type="caution">
    <text evidence="2">The sequence shown here is derived from an EMBL/GenBank/DDBJ whole genome shotgun (WGS) entry which is preliminary data.</text>
</comment>